<dbReference type="STRING" id="405444.ABB26_15100"/>
<evidence type="ECO:0000313" key="10">
    <source>
        <dbReference type="Proteomes" id="UP000050864"/>
    </source>
</evidence>
<dbReference type="OrthoDB" id="6054463at2"/>
<evidence type="ECO:0000256" key="7">
    <source>
        <dbReference type="SAM" id="MobiDB-lite"/>
    </source>
</evidence>
<comment type="subcellular location">
    <subcellularLocation>
        <location evidence="1">Cell outer membrane</location>
        <topology evidence="1">Lipid-anchor</topology>
    </subcellularLocation>
</comment>
<accession>A0A0R0C037</accession>
<organism evidence="9 10">
    <name type="scientific">Stenotrophomonas humi</name>
    <dbReference type="NCBI Taxonomy" id="405444"/>
    <lineage>
        <taxon>Bacteria</taxon>
        <taxon>Pseudomonadati</taxon>
        <taxon>Pseudomonadota</taxon>
        <taxon>Gammaproteobacteria</taxon>
        <taxon>Lysobacterales</taxon>
        <taxon>Lysobacteraceae</taxon>
        <taxon>Stenotrophomonas</taxon>
    </lineage>
</organism>
<evidence type="ECO:0000256" key="8">
    <source>
        <dbReference type="SAM" id="SignalP"/>
    </source>
</evidence>
<comment type="caution">
    <text evidence="9">The sequence shown here is derived from an EMBL/GenBank/DDBJ whole genome shotgun (WGS) entry which is preliminary data.</text>
</comment>
<feature type="compositionally biased region" description="Basic and acidic residues" evidence="7">
    <location>
        <begin position="60"/>
        <end position="78"/>
    </location>
</feature>
<evidence type="ECO:0000256" key="6">
    <source>
        <dbReference type="ARBA" id="ARBA00023288"/>
    </source>
</evidence>
<proteinExistence type="predicted"/>
<dbReference type="Proteomes" id="UP000050864">
    <property type="component" value="Unassembled WGS sequence"/>
</dbReference>
<keyword evidence="3" id="KW-0472">Membrane</keyword>
<dbReference type="RefSeq" id="WP_057635525.1">
    <property type="nucleotide sequence ID" value="NZ_LDJI01000028.1"/>
</dbReference>
<keyword evidence="5" id="KW-0998">Cell outer membrane</keyword>
<reference evidence="9 10" key="1">
    <citation type="submission" date="2015-05" db="EMBL/GenBank/DDBJ databases">
        <title>Genome sequencing and analysis of members of genus Stenotrophomonas.</title>
        <authorList>
            <person name="Patil P.P."/>
            <person name="Midha S."/>
            <person name="Patil P.B."/>
        </authorList>
    </citation>
    <scope>NUCLEOTIDE SEQUENCE [LARGE SCALE GENOMIC DNA]</scope>
    <source>
        <strain evidence="9 10">DSM 18929</strain>
    </source>
</reference>
<dbReference type="PROSITE" id="PS51257">
    <property type="entry name" value="PROKAR_LIPOPROTEIN"/>
    <property type="match status" value="1"/>
</dbReference>
<name>A0A0R0C037_9GAMM</name>
<dbReference type="PATRIC" id="fig|405444.3.peg.2128"/>
<evidence type="ECO:0008006" key="11">
    <source>
        <dbReference type="Google" id="ProtNLM"/>
    </source>
</evidence>
<feature type="chain" id="PRO_5006393299" description="Sugar transporter" evidence="8">
    <location>
        <begin position="22"/>
        <end position="78"/>
    </location>
</feature>
<sequence length="78" mass="8158">MNTTSRLLMLIPAACALLALSACGNKGPLVMPQKPVPIEEQEVVPDDAIPTESTPATPVETKDDAETKPAESDAKGNE</sequence>
<evidence type="ECO:0000256" key="1">
    <source>
        <dbReference type="ARBA" id="ARBA00004459"/>
    </source>
</evidence>
<keyword evidence="4" id="KW-0564">Palmitate</keyword>
<feature type="signal peptide" evidence="8">
    <location>
        <begin position="1"/>
        <end position="21"/>
    </location>
</feature>
<evidence type="ECO:0000256" key="2">
    <source>
        <dbReference type="ARBA" id="ARBA00022729"/>
    </source>
</evidence>
<keyword evidence="2 8" id="KW-0732">Signal</keyword>
<dbReference type="InterPro" id="IPR032831">
    <property type="entry name" value="LptM_cons"/>
</dbReference>
<gene>
    <name evidence="9" type="ORF">ABB26_15100</name>
</gene>
<evidence type="ECO:0000313" key="9">
    <source>
        <dbReference type="EMBL" id="KRG62790.1"/>
    </source>
</evidence>
<evidence type="ECO:0000256" key="3">
    <source>
        <dbReference type="ARBA" id="ARBA00023136"/>
    </source>
</evidence>
<keyword evidence="10" id="KW-1185">Reference proteome</keyword>
<dbReference type="NCBIfam" id="NF047847">
    <property type="entry name" value="SS_mature_LptM"/>
    <property type="match status" value="1"/>
</dbReference>
<dbReference type="AlphaFoldDB" id="A0A0R0C037"/>
<evidence type="ECO:0000256" key="5">
    <source>
        <dbReference type="ARBA" id="ARBA00023237"/>
    </source>
</evidence>
<dbReference type="GO" id="GO:0009279">
    <property type="term" value="C:cell outer membrane"/>
    <property type="evidence" value="ECO:0007669"/>
    <property type="project" value="UniProtKB-SubCell"/>
</dbReference>
<feature type="region of interest" description="Disordered" evidence="7">
    <location>
        <begin position="36"/>
        <end position="78"/>
    </location>
</feature>
<keyword evidence="6" id="KW-0449">Lipoprotein</keyword>
<dbReference type="Pfam" id="PF13627">
    <property type="entry name" value="LptM_cons"/>
    <property type="match status" value="1"/>
</dbReference>
<dbReference type="EMBL" id="LDJI01000028">
    <property type="protein sequence ID" value="KRG62790.1"/>
    <property type="molecule type" value="Genomic_DNA"/>
</dbReference>
<evidence type="ECO:0000256" key="4">
    <source>
        <dbReference type="ARBA" id="ARBA00023139"/>
    </source>
</evidence>
<protein>
    <recommendedName>
        <fullName evidence="11">Sugar transporter</fullName>
    </recommendedName>
</protein>